<dbReference type="PROSITE" id="PS50932">
    <property type="entry name" value="HTH_LACI_2"/>
    <property type="match status" value="1"/>
</dbReference>
<organism evidence="6 7">
    <name type="scientific">Paracoccus lichenicola</name>
    <dbReference type="NCBI Taxonomy" id="2665644"/>
    <lineage>
        <taxon>Bacteria</taxon>
        <taxon>Pseudomonadati</taxon>
        <taxon>Pseudomonadota</taxon>
        <taxon>Alphaproteobacteria</taxon>
        <taxon>Rhodobacterales</taxon>
        <taxon>Paracoccaceae</taxon>
        <taxon>Paracoccus</taxon>
    </lineage>
</organism>
<gene>
    <name evidence="6" type="ORF">GIY56_17270</name>
</gene>
<dbReference type="EMBL" id="WMBT01000025">
    <property type="protein sequence ID" value="MTE02042.1"/>
    <property type="molecule type" value="Genomic_DNA"/>
</dbReference>
<protein>
    <submittedName>
        <fullName evidence="6">Substrate-binding domain-containing protein</fullName>
    </submittedName>
</protein>
<dbReference type="PANTHER" id="PTHR30146:SF152">
    <property type="entry name" value="TRANSCRIPTIONAL REGULATORY PROTEIN"/>
    <property type="match status" value="1"/>
</dbReference>
<keyword evidence="3" id="KW-0804">Transcription</keyword>
<keyword evidence="7" id="KW-1185">Reference proteome</keyword>
<dbReference type="SUPFAM" id="SSF47413">
    <property type="entry name" value="lambda repressor-like DNA-binding domains"/>
    <property type="match status" value="1"/>
</dbReference>
<dbReference type="Pfam" id="PF00356">
    <property type="entry name" value="LacI"/>
    <property type="match status" value="1"/>
</dbReference>
<dbReference type="InterPro" id="IPR025997">
    <property type="entry name" value="SBP_2_dom"/>
</dbReference>
<proteinExistence type="predicted"/>
<evidence type="ECO:0000256" key="3">
    <source>
        <dbReference type="ARBA" id="ARBA00023163"/>
    </source>
</evidence>
<evidence type="ECO:0000313" key="7">
    <source>
        <dbReference type="Proteomes" id="UP000481417"/>
    </source>
</evidence>
<evidence type="ECO:0000256" key="2">
    <source>
        <dbReference type="ARBA" id="ARBA00023125"/>
    </source>
</evidence>
<dbReference type="CDD" id="cd01392">
    <property type="entry name" value="HTH_LacI"/>
    <property type="match status" value="1"/>
</dbReference>
<evidence type="ECO:0000256" key="4">
    <source>
        <dbReference type="SAM" id="MobiDB-lite"/>
    </source>
</evidence>
<dbReference type="Proteomes" id="UP000481417">
    <property type="component" value="Unassembled WGS sequence"/>
</dbReference>
<dbReference type="InterPro" id="IPR000843">
    <property type="entry name" value="HTH_LacI"/>
</dbReference>
<sequence length="363" mass="39599">MPLRVPADSVIKDAKHGSEDMANRPTIQDVAVRAGLSLITVDRALNGRKKVRPETLRRIMEAAQAIGYHGVPLVEARLRDDLPSLRVGVLLLEGPHPAFFRGLGAGIEAEMRGLADFNGSALLEFADWSDPQNVASRLRKLGQQVDAIAAMTIDHPAITAIVGELRDLGKPVYSLLSDFAPGVRESYIGLNNRQAGRAGAWFVSRVARRPGKVLAFVGSSRFHGHEMREIGFRSYLRERAPAFEVVDTVSHPGDEAATYRLTSDLLRRHEDLVAINLAGFGPEGVIHALRDSGRAGDVVLVCNEVTPESATALTEEIVTLIIETPKVLLCRELVALIKQYKRDGASRPGQAFLPFNLLMPESI</sequence>
<dbReference type="GO" id="GO:0000976">
    <property type="term" value="F:transcription cis-regulatory region binding"/>
    <property type="evidence" value="ECO:0007669"/>
    <property type="project" value="TreeGrafter"/>
</dbReference>
<dbReference type="Pfam" id="PF13407">
    <property type="entry name" value="Peripla_BP_4"/>
    <property type="match status" value="1"/>
</dbReference>
<keyword evidence="2" id="KW-0238">DNA-binding</keyword>
<evidence type="ECO:0000256" key="1">
    <source>
        <dbReference type="ARBA" id="ARBA00023015"/>
    </source>
</evidence>
<dbReference type="Gene3D" id="3.40.50.2300">
    <property type="match status" value="2"/>
</dbReference>
<accession>A0A6L6HUT1</accession>
<evidence type="ECO:0000313" key="6">
    <source>
        <dbReference type="EMBL" id="MTE02042.1"/>
    </source>
</evidence>
<feature type="domain" description="HTH lacI-type" evidence="5">
    <location>
        <begin position="25"/>
        <end position="69"/>
    </location>
</feature>
<reference evidence="6 7" key="1">
    <citation type="submission" date="2019-11" db="EMBL/GenBank/DDBJ databases">
        <authorList>
            <person name="Lang L."/>
        </authorList>
    </citation>
    <scope>NUCLEOTIDE SEQUENCE [LARGE SCALE GENOMIC DNA]</scope>
    <source>
        <strain evidence="6 7">YIM 132242</strain>
    </source>
</reference>
<dbReference type="PANTHER" id="PTHR30146">
    <property type="entry name" value="LACI-RELATED TRANSCRIPTIONAL REPRESSOR"/>
    <property type="match status" value="1"/>
</dbReference>
<dbReference type="SUPFAM" id="SSF53822">
    <property type="entry name" value="Periplasmic binding protein-like I"/>
    <property type="match status" value="1"/>
</dbReference>
<dbReference type="SMART" id="SM00354">
    <property type="entry name" value="HTH_LACI"/>
    <property type="match status" value="1"/>
</dbReference>
<dbReference type="InterPro" id="IPR028082">
    <property type="entry name" value="Peripla_BP_I"/>
</dbReference>
<dbReference type="CDD" id="cd06307">
    <property type="entry name" value="PBP1_sugar_binding"/>
    <property type="match status" value="1"/>
</dbReference>
<feature type="compositionally biased region" description="Basic and acidic residues" evidence="4">
    <location>
        <begin position="10"/>
        <end position="22"/>
    </location>
</feature>
<dbReference type="GO" id="GO:0003700">
    <property type="term" value="F:DNA-binding transcription factor activity"/>
    <property type="evidence" value="ECO:0007669"/>
    <property type="project" value="TreeGrafter"/>
</dbReference>
<keyword evidence="1" id="KW-0805">Transcription regulation</keyword>
<dbReference type="InterPro" id="IPR010982">
    <property type="entry name" value="Lambda_DNA-bd_dom_sf"/>
</dbReference>
<evidence type="ECO:0000259" key="5">
    <source>
        <dbReference type="PROSITE" id="PS50932"/>
    </source>
</evidence>
<dbReference type="Gene3D" id="1.10.260.40">
    <property type="entry name" value="lambda repressor-like DNA-binding domains"/>
    <property type="match status" value="1"/>
</dbReference>
<feature type="region of interest" description="Disordered" evidence="4">
    <location>
        <begin position="1"/>
        <end position="23"/>
    </location>
</feature>
<dbReference type="AlphaFoldDB" id="A0A6L6HUT1"/>
<name>A0A6L6HUT1_9RHOB</name>
<comment type="caution">
    <text evidence="6">The sequence shown here is derived from an EMBL/GenBank/DDBJ whole genome shotgun (WGS) entry which is preliminary data.</text>
</comment>